<dbReference type="InterPro" id="IPR003593">
    <property type="entry name" value="AAA+_ATPase"/>
</dbReference>
<keyword evidence="1" id="KW-0813">Transport</keyword>
<dbReference type="PANTHER" id="PTHR42788">
    <property type="entry name" value="TAURINE IMPORT ATP-BINDING PROTEIN-RELATED"/>
    <property type="match status" value="1"/>
</dbReference>
<evidence type="ECO:0000256" key="4">
    <source>
        <dbReference type="SAM" id="MobiDB-lite"/>
    </source>
</evidence>
<evidence type="ECO:0000259" key="5">
    <source>
        <dbReference type="PROSITE" id="PS50893"/>
    </source>
</evidence>
<dbReference type="EMBL" id="JAHSTP010000020">
    <property type="protein sequence ID" value="MBZ6155957.1"/>
    <property type="molecule type" value="Genomic_DNA"/>
</dbReference>
<evidence type="ECO:0000313" key="6">
    <source>
        <dbReference type="EMBL" id="MBZ6155957.1"/>
    </source>
</evidence>
<dbReference type="InterPro" id="IPR017871">
    <property type="entry name" value="ABC_transporter-like_CS"/>
</dbReference>
<keyword evidence="2" id="KW-0547">Nucleotide-binding</keyword>
<comment type="caution">
    <text evidence="6">The sequence shown here is derived from an EMBL/GenBank/DDBJ whole genome shotgun (WGS) entry which is preliminary data.</text>
</comment>
<dbReference type="InterPro" id="IPR050166">
    <property type="entry name" value="ABC_transporter_ATP-bind"/>
</dbReference>
<dbReference type="RefSeq" id="WP_224287705.1">
    <property type="nucleotide sequence ID" value="NZ_BNEG01000005.1"/>
</dbReference>
<dbReference type="Pfam" id="PF00005">
    <property type="entry name" value="ABC_tran"/>
    <property type="match status" value="1"/>
</dbReference>
<dbReference type="PROSITE" id="PS50893">
    <property type="entry name" value="ABC_TRANSPORTER_2"/>
    <property type="match status" value="1"/>
</dbReference>
<gene>
    <name evidence="6" type="ORF">KVH32_33035</name>
</gene>
<dbReference type="Gene3D" id="3.40.50.300">
    <property type="entry name" value="P-loop containing nucleotide triphosphate hydrolases"/>
    <property type="match status" value="1"/>
</dbReference>
<keyword evidence="7" id="KW-1185">Reference proteome</keyword>
<evidence type="ECO:0000256" key="1">
    <source>
        <dbReference type="ARBA" id="ARBA00022448"/>
    </source>
</evidence>
<feature type="region of interest" description="Disordered" evidence="4">
    <location>
        <begin position="1"/>
        <end position="23"/>
    </location>
</feature>
<feature type="compositionally biased region" description="Polar residues" evidence="4">
    <location>
        <begin position="1"/>
        <end position="11"/>
    </location>
</feature>
<dbReference type="SUPFAM" id="SSF52540">
    <property type="entry name" value="P-loop containing nucleoside triphosphate hydrolases"/>
    <property type="match status" value="1"/>
</dbReference>
<dbReference type="PANTHER" id="PTHR42788:SF19">
    <property type="entry name" value="ALIPHATIC SULFONATES IMPORT ATP-BINDING PROTEIN SSUB 2"/>
    <property type="match status" value="1"/>
</dbReference>
<keyword evidence="3 6" id="KW-0067">ATP-binding</keyword>
<evidence type="ECO:0000256" key="3">
    <source>
        <dbReference type="ARBA" id="ARBA00022840"/>
    </source>
</evidence>
<dbReference type="InterPro" id="IPR003439">
    <property type="entry name" value="ABC_transporter-like_ATP-bd"/>
</dbReference>
<reference evidence="6 7" key="1">
    <citation type="submission" date="2021-06" db="EMBL/GenBank/DDBJ databases">
        <title>Ecological speciation of a Streptomyces species isolated from different habitats and geographic origins.</title>
        <authorList>
            <person name="Wang J."/>
        </authorList>
    </citation>
    <scope>NUCLEOTIDE SEQUENCE [LARGE SCALE GENOMIC DNA]</scope>
    <source>
        <strain evidence="6 7">FXJ8.012</strain>
    </source>
</reference>
<feature type="domain" description="ABC transporter" evidence="5">
    <location>
        <begin position="23"/>
        <end position="265"/>
    </location>
</feature>
<proteinExistence type="predicted"/>
<accession>A0ABS7WDE5</accession>
<sequence>MTGTDTGTTSGAPAERPRQRPYAVLDGVGKEFTSARTGERETVFDDFSLTVHHGELVAVVGASGTGKTTLLHLVAGLEHPDSGRITLNDGTLADGSPGPTGANGTDGAGPRLGVVFQQPRLLDWLSVRRNVELALTSTGLDPAGASQALADVGLAQYADRYPSVLSGGQRQRAAVARAFAVQPELVLLDEPFSALDQLTARRLRLLLQDLWTARPRTGLLVTHNPLEAAFLADRVIVLEGRPARVHAEFAIDLPRPRAPEDPRVFTHQTEILAALG</sequence>
<organism evidence="6 7">
    <name type="scientific">Streptomyces olivaceus</name>
    <dbReference type="NCBI Taxonomy" id="47716"/>
    <lineage>
        <taxon>Bacteria</taxon>
        <taxon>Bacillati</taxon>
        <taxon>Actinomycetota</taxon>
        <taxon>Actinomycetes</taxon>
        <taxon>Kitasatosporales</taxon>
        <taxon>Streptomycetaceae</taxon>
        <taxon>Streptomyces</taxon>
    </lineage>
</organism>
<protein>
    <submittedName>
        <fullName evidence="6">ABC transporter ATP-binding protein</fullName>
    </submittedName>
</protein>
<dbReference type="Proteomes" id="UP000758701">
    <property type="component" value="Unassembled WGS sequence"/>
</dbReference>
<dbReference type="InterPro" id="IPR027417">
    <property type="entry name" value="P-loop_NTPase"/>
</dbReference>
<name>A0ABS7WDE5_STROV</name>
<feature type="region of interest" description="Disordered" evidence="4">
    <location>
        <begin position="88"/>
        <end position="109"/>
    </location>
</feature>
<dbReference type="PROSITE" id="PS00211">
    <property type="entry name" value="ABC_TRANSPORTER_1"/>
    <property type="match status" value="1"/>
</dbReference>
<evidence type="ECO:0000256" key="2">
    <source>
        <dbReference type="ARBA" id="ARBA00022741"/>
    </source>
</evidence>
<dbReference type="GO" id="GO:0005524">
    <property type="term" value="F:ATP binding"/>
    <property type="evidence" value="ECO:0007669"/>
    <property type="project" value="UniProtKB-KW"/>
</dbReference>
<evidence type="ECO:0000313" key="7">
    <source>
        <dbReference type="Proteomes" id="UP000758701"/>
    </source>
</evidence>
<dbReference type="SMART" id="SM00382">
    <property type="entry name" value="AAA"/>
    <property type="match status" value="1"/>
</dbReference>